<feature type="domain" description="HTH araC/xylS-type" evidence="4">
    <location>
        <begin position="207"/>
        <end position="306"/>
    </location>
</feature>
<dbReference type="Pfam" id="PF12833">
    <property type="entry name" value="HTH_18"/>
    <property type="match status" value="1"/>
</dbReference>
<dbReference type="InterPro" id="IPR050204">
    <property type="entry name" value="AraC_XylS_family_regulators"/>
</dbReference>
<keyword evidence="2" id="KW-0238">DNA-binding</keyword>
<evidence type="ECO:0000256" key="1">
    <source>
        <dbReference type="ARBA" id="ARBA00023015"/>
    </source>
</evidence>
<dbReference type="InterPro" id="IPR009057">
    <property type="entry name" value="Homeodomain-like_sf"/>
</dbReference>
<keyword evidence="6" id="KW-1185">Reference proteome</keyword>
<dbReference type="PROSITE" id="PS00041">
    <property type="entry name" value="HTH_ARAC_FAMILY_1"/>
    <property type="match status" value="1"/>
</dbReference>
<dbReference type="PANTHER" id="PTHR46796">
    <property type="entry name" value="HTH-TYPE TRANSCRIPTIONAL ACTIVATOR RHAS-RELATED"/>
    <property type="match status" value="1"/>
</dbReference>
<dbReference type="InterPro" id="IPR018062">
    <property type="entry name" value="HTH_AraC-typ_CS"/>
</dbReference>
<proteinExistence type="predicted"/>
<evidence type="ECO:0000256" key="2">
    <source>
        <dbReference type="ARBA" id="ARBA00023125"/>
    </source>
</evidence>
<evidence type="ECO:0000313" key="5">
    <source>
        <dbReference type="EMBL" id="MDF3835996.1"/>
    </source>
</evidence>
<dbReference type="InterPro" id="IPR018060">
    <property type="entry name" value="HTH_AraC"/>
</dbReference>
<gene>
    <name evidence="5" type="ORF">P3W85_24035</name>
</gene>
<dbReference type="Proteomes" id="UP001216674">
    <property type="component" value="Unassembled WGS sequence"/>
</dbReference>
<name>A0ABT6ATP1_9BURK</name>
<dbReference type="RefSeq" id="WP_276266613.1">
    <property type="nucleotide sequence ID" value="NZ_JARJLM010000400.1"/>
</dbReference>
<reference evidence="5 6" key="1">
    <citation type="submission" date="2023-03" db="EMBL/GenBank/DDBJ databases">
        <title>Draft assemblies of triclosan tolerant bacteria isolated from returned activated sludge.</title>
        <authorList>
            <person name="Van Hamelsveld S."/>
        </authorList>
    </citation>
    <scope>NUCLEOTIDE SEQUENCE [LARGE SCALE GENOMIC DNA]</scope>
    <source>
        <strain evidence="5 6">GW210010_S58</strain>
    </source>
</reference>
<dbReference type="EMBL" id="JARJLM010000400">
    <property type="protein sequence ID" value="MDF3835996.1"/>
    <property type="molecule type" value="Genomic_DNA"/>
</dbReference>
<organism evidence="5 6">
    <name type="scientific">Cupriavidus basilensis</name>
    <dbReference type="NCBI Taxonomy" id="68895"/>
    <lineage>
        <taxon>Bacteria</taxon>
        <taxon>Pseudomonadati</taxon>
        <taxon>Pseudomonadota</taxon>
        <taxon>Betaproteobacteria</taxon>
        <taxon>Burkholderiales</taxon>
        <taxon>Burkholderiaceae</taxon>
        <taxon>Cupriavidus</taxon>
    </lineage>
</organism>
<protein>
    <submittedName>
        <fullName evidence="5">AraC family transcriptional regulator</fullName>
    </submittedName>
</protein>
<evidence type="ECO:0000313" key="6">
    <source>
        <dbReference type="Proteomes" id="UP001216674"/>
    </source>
</evidence>
<evidence type="ECO:0000256" key="3">
    <source>
        <dbReference type="ARBA" id="ARBA00023163"/>
    </source>
</evidence>
<dbReference type="SUPFAM" id="SSF46689">
    <property type="entry name" value="Homeodomain-like"/>
    <property type="match status" value="2"/>
</dbReference>
<keyword evidence="1" id="KW-0805">Transcription regulation</keyword>
<comment type="caution">
    <text evidence="5">The sequence shown here is derived from an EMBL/GenBank/DDBJ whole genome shotgun (WGS) entry which is preliminary data.</text>
</comment>
<dbReference type="PROSITE" id="PS01124">
    <property type="entry name" value="HTH_ARAC_FAMILY_2"/>
    <property type="match status" value="1"/>
</dbReference>
<keyword evidence="3" id="KW-0804">Transcription</keyword>
<evidence type="ECO:0000259" key="4">
    <source>
        <dbReference type="PROSITE" id="PS01124"/>
    </source>
</evidence>
<accession>A0ABT6ATP1</accession>
<dbReference type="PANTHER" id="PTHR46796:SF14">
    <property type="entry name" value="TRANSCRIPTIONAL REGULATORY PROTEIN"/>
    <property type="match status" value="1"/>
</dbReference>
<dbReference type="SMART" id="SM00342">
    <property type="entry name" value="HTH_ARAC"/>
    <property type="match status" value="1"/>
</dbReference>
<dbReference type="Gene3D" id="1.10.10.60">
    <property type="entry name" value="Homeodomain-like"/>
    <property type="match status" value="2"/>
</dbReference>
<sequence>MLQSICQPCGDTFGAQAAAYFGIQSAPELASLSASHRSEVAVAHVRSGPQHEGRKRVVPAAEAFVVAMHLEASLHHELWRGDKPLLRQGYARDAVLIVDLEDEVSVHVGAPLDCLLFHVPRMALDDYADECNARPIHRLACAAGHTDPTLAHLARALLPSLALPAQCQPRFVDTVLLAVLAHLAHTYGGLTVRAEARRGALSDAQEHRAKEYLAAASAQPVSLDEVAQACGLSRGHFAKAFKEKAGVTPHRWLQRYRVDRAKALMAEQEEMSLAQVAVEAGFADQSHLTRVFGRFVGIPPGTWRRERRS</sequence>